<reference evidence="12" key="2">
    <citation type="submission" date="2020-05" db="UniProtKB">
        <authorList>
            <consortium name="EnsemblMetazoa"/>
        </authorList>
    </citation>
    <scope>IDENTIFICATION</scope>
    <source>
        <strain evidence="12">IAEA</strain>
    </source>
</reference>
<dbReference type="InterPro" id="IPR013525">
    <property type="entry name" value="ABC2_TM"/>
</dbReference>
<reference evidence="13" key="1">
    <citation type="submission" date="2014-03" db="EMBL/GenBank/DDBJ databases">
        <authorList>
            <person name="Aksoy S."/>
            <person name="Warren W."/>
            <person name="Wilson R.K."/>
        </authorList>
    </citation>
    <scope>NUCLEOTIDE SEQUENCE [LARGE SCALE GENOMIC DNA]</scope>
    <source>
        <strain evidence="13">IAEA</strain>
    </source>
</reference>
<dbReference type="PANTHER" id="PTHR48041">
    <property type="entry name" value="ABC TRANSPORTER G FAMILY MEMBER 28"/>
    <property type="match status" value="1"/>
</dbReference>
<dbReference type="PANTHER" id="PTHR48041:SF61">
    <property type="entry name" value="SD03967P"/>
    <property type="match status" value="1"/>
</dbReference>
<evidence type="ECO:0000256" key="6">
    <source>
        <dbReference type="ARBA" id="ARBA00022840"/>
    </source>
</evidence>
<feature type="transmembrane region" description="Helical" evidence="10">
    <location>
        <begin position="595"/>
        <end position="616"/>
    </location>
</feature>
<evidence type="ECO:0000256" key="10">
    <source>
        <dbReference type="SAM" id="Phobius"/>
    </source>
</evidence>
<dbReference type="InterPro" id="IPR003439">
    <property type="entry name" value="ABC_transporter-like_ATP-bd"/>
</dbReference>
<comment type="subcellular location">
    <subcellularLocation>
        <location evidence="1">Membrane</location>
        <topology evidence="1">Multi-pass membrane protein</topology>
    </subcellularLocation>
</comment>
<evidence type="ECO:0000259" key="11">
    <source>
        <dbReference type="PROSITE" id="PS50893"/>
    </source>
</evidence>
<dbReference type="InterPro" id="IPR017871">
    <property type="entry name" value="ABC_transporter-like_CS"/>
</dbReference>
<dbReference type="GO" id="GO:0005524">
    <property type="term" value="F:ATP binding"/>
    <property type="evidence" value="ECO:0007669"/>
    <property type="project" value="UniProtKB-KW"/>
</dbReference>
<keyword evidence="8 10" id="KW-0472">Membrane</keyword>
<evidence type="ECO:0000256" key="5">
    <source>
        <dbReference type="ARBA" id="ARBA00022741"/>
    </source>
</evidence>
<feature type="transmembrane region" description="Helical" evidence="10">
    <location>
        <begin position="479"/>
        <end position="496"/>
    </location>
</feature>
<comment type="similarity">
    <text evidence="2">Belongs to the ABC transporter superfamily. ABCG family. Eye pigment precursor importer (TC 3.A.1.204) subfamily.</text>
</comment>
<protein>
    <recommendedName>
        <fullName evidence="11">ABC transporter domain-containing protein</fullName>
    </recommendedName>
</protein>
<dbReference type="AlphaFoldDB" id="A0A1A9WZY2"/>
<feature type="domain" description="ABC transporter" evidence="11">
    <location>
        <begin position="83"/>
        <end position="328"/>
    </location>
</feature>
<evidence type="ECO:0000256" key="2">
    <source>
        <dbReference type="ARBA" id="ARBA00005814"/>
    </source>
</evidence>
<dbReference type="CDD" id="cd03213">
    <property type="entry name" value="ABCG_EPDR"/>
    <property type="match status" value="1"/>
</dbReference>
<dbReference type="Proteomes" id="UP000091820">
    <property type="component" value="Unassembled WGS sequence"/>
</dbReference>
<dbReference type="GO" id="GO:0005886">
    <property type="term" value="C:plasma membrane"/>
    <property type="evidence" value="ECO:0007669"/>
    <property type="project" value="TreeGrafter"/>
</dbReference>
<dbReference type="SMART" id="SM00382">
    <property type="entry name" value="AAA"/>
    <property type="match status" value="1"/>
</dbReference>
<accession>A0A1A9WZY2</accession>
<dbReference type="GO" id="GO:0016887">
    <property type="term" value="F:ATP hydrolysis activity"/>
    <property type="evidence" value="ECO:0007669"/>
    <property type="project" value="InterPro"/>
</dbReference>
<proteinExistence type="inferred from homology"/>
<keyword evidence="7 10" id="KW-1133">Transmembrane helix</keyword>
<evidence type="ECO:0000313" key="12">
    <source>
        <dbReference type="EnsemblMetazoa" id="GBRI039120-PA"/>
    </source>
</evidence>
<dbReference type="InterPro" id="IPR003593">
    <property type="entry name" value="AAA+_ATPase"/>
</dbReference>
<dbReference type="Pfam" id="PF01061">
    <property type="entry name" value="ABC2_membrane"/>
    <property type="match status" value="1"/>
</dbReference>
<dbReference type="VEuPathDB" id="VectorBase:GBRI039120"/>
<feature type="transmembrane region" description="Helical" evidence="10">
    <location>
        <begin position="710"/>
        <end position="731"/>
    </location>
</feature>
<evidence type="ECO:0000313" key="13">
    <source>
        <dbReference type="Proteomes" id="UP000091820"/>
    </source>
</evidence>
<dbReference type="FunFam" id="3.40.50.300:FF:001077">
    <property type="entry name" value="Uncharacterized protein, isoform A"/>
    <property type="match status" value="1"/>
</dbReference>
<keyword evidence="3" id="KW-0813">Transport</keyword>
<dbReference type="Pfam" id="PF00005">
    <property type="entry name" value="ABC_tran"/>
    <property type="match status" value="1"/>
</dbReference>
<evidence type="ECO:0000256" key="3">
    <source>
        <dbReference type="ARBA" id="ARBA00022448"/>
    </source>
</evidence>
<evidence type="ECO:0000256" key="1">
    <source>
        <dbReference type="ARBA" id="ARBA00004141"/>
    </source>
</evidence>
<sequence length="736" mass="82573">MTVIQELKTFDGCGGGTGSSTTDCTKGVLAMKCCTTDASSKLSIDEISAPSTSSSGIIKIKNLNANELSKGDTIFSRCKEIDLEFENLKYTVRKFSFAEKNFITKEILHGINGVFRSGELSAVMGPSGSGKSTLLNILSGFRISGSTGTVKVNGKVISTNSEKYRELSCYIIQDDMLRSHLTVGETMMLAANLKLGYNVTKVQKENLINNILSQLSLQHRYNVFVDKLSGGQKKRLAIALELISNPPVLYLDEPTTGLDSSSCSQCIDLLKKLASQGHTIICTIHQPSAMLFERFDKLYTLVDGYCMYQGPVKELIPFLADQNLLCPTYHNPADYLLEVAVGDHNCDLDKLINAANKKYHEDVDFNRVKNFAKQIHIEKLELGTGSAANKLTKSLKFLSLDHEKQPTDELVFEEMKALKATAGGNNDVDSYDSAQEDSLQQNQPVNSTKPLIKPASFFMQYLLLLNRNLICVRRNYGPYLIRLTSHILVALLFGYIYRNVGVNANTALANYVYIYGTLLLTLYTGKMPVILTCKRNYTSYNGLKSLNERYGLILKSISLSKRTSQFDRPCICVACYAFISLHLTGNDLFDENRIYYFVSLCIMVSITAQAYGFFFGANFPTKLAIFLGPVWGCVLSVFGFCSGYLDITPLFRWMWHISFMRAGLHGILNTLYGMNRKPLDCPENMMYCHFHKPKYFLKFMKVDDVNMFDSFTTLFVSSGIVYLLTLIILWYKLNKR</sequence>
<feature type="transmembrane region" description="Helical" evidence="10">
    <location>
        <begin position="508"/>
        <end position="525"/>
    </location>
</feature>
<evidence type="ECO:0000256" key="7">
    <source>
        <dbReference type="ARBA" id="ARBA00022989"/>
    </source>
</evidence>
<evidence type="ECO:0000256" key="8">
    <source>
        <dbReference type="ARBA" id="ARBA00023136"/>
    </source>
</evidence>
<name>A0A1A9WZY2_9MUSC</name>
<feature type="region of interest" description="Disordered" evidence="9">
    <location>
        <begin position="423"/>
        <end position="445"/>
    </location>
</feature>
<feature type="transmembrane region" description="Helical" evidence="10">
    <location>
        <begin position="623"/>
        <end position="645"/>
    </location>
</feature>
<keyword evidence="6" id="KW-0067">ATP-binding</keyword>
<dbReference type="InterPro" id="IPR050352">
    <property type="entry name" value="ABCG_transporters"/>
</dbReference>
<dbReference type="EnsemblMetazoa" id="GBRI039120-RA">
    <property type="protein sequence ID" value="GBRI039120-PA"/>
    <property type="gene ID" value="GBRI039120"/>
</dbReference>
<dbReference type="PROSITE" id="PS00211">
    <property type="entry name" value="ABC_TRANSPORTER_1"/>
    <property type="match status" value="1"/>
</dbReference>
<keyword evidence="13" id="KW-1185">Reference proteome</keyword>
<dbReference type="GO" id="GO:0140359">
    <property type="term" value="F:ABC-type transporter activity"/>
    <property type="evidence" value="ECO:0007669"/>
    <property type="project" value="InterPro"/>
</dbReference>
<dbReference type="SUPFAM" id="SSF52540">
    <property type="entry name" value="P-loop containing nucleoside triphosphate hydrolases"/>
    <property type="match status" value="1"/>
</dbReference>
<keyword evidence="5" id="KW-0547">Nucleotide-binding</keyword>
<dbReference type="STRING" id="37001.A0A1A9WZY2"/>
<organism evidence="12 13">
    <name type="scientific">Glossina brevipalpis</name>
    <dbReference type="NCBI Taxonomy" id="37001"/>
    <lineage>
        <taxon>Eukaryota</taxon>
        <taxon>Metazoa</taxon>
        <taxon>Ecdysozoa</taxon>
        <taxon>Arthropoda</taxon>
        <taxon>Hexapoda</taxon>
        <taxon>Insecta</taxon>
        <taxon>Pterygota</taxon>
        <taxon>Neoptera</taxon>
        <taxon>Endopterygota</taxon>
        <taxon>Diptera</taxon>
        <taxon>Brachycera</taxon>
        <taxon>Muscomorpha</taxon>
        <taxon>Hippoboscoidea</taxon>
        <taxon>Glossinidae</taxon>
        <taxon>Glossina</taxon>
    </lineage>
</organism>
<evidence type="ECO:0000256" key="4">
    <source>
        <dbReference type="ARBA" id="ARBA00022692"/>
    </source>
</evidence>
<evidence type="ECO:0000256" key="9">
    <source>
        <dbReference type="SAM" id="MobiDB-lite"/>
    </source>
</evidence>
<dbReference type="InterPro" id="IPR027417">
    <property type="entry name" value="P-loop_NTPase"/>
</dbReference>
<keyword evidence="4 10" id="KW-0812">Transmembrane</keyword>
<dbReference type="PROSITE" id="PS50893">
    <property type="entry name" value="ABC_TRANSPORTER_2"/>
    <property type="match status" value="1"/>
</dbReference>
<dbReference type="Gene3D" id="3.40.50.300">
    <property type="entry name" value="P-loop containing nucleotide triphosphate hydrolases"/>
    <property type="match status" value="1"/>
</dbReference>